<feature type="compositionally biased region" description="Low complexity" evidence="2">
    <location>
        <begin position="75"/>
        <end position="85"/>
    </location>
</feature>
<protein>
    <submittedName>
        <fullName evidence="4">Uncharacterized protein</fullName>
    </submittedName>
</protein>
<accession>A0A0G4FAS2</accession>
<organism evidence="4 5">
    <name type="scientific">Vitrella brassicaformis (strain CCMP3155)</name>
    <dbReference type="NCBI Taxonomy" id="1169540"/>
    <lineage>
        <taxon>Eukaryota</taxon>
        <taxon>Sar</taxon>
        <taxon>Alveolata</taxon>
        <taxon>Colpodellida</taxon>
        <taxon>Vitrellaceae</taxon>
        <taxon>Vitrella</taxon>
    </lineage>
</organism>
<keyword evidence="3" id="KW-0732">Signal</keyword>
<name>A0A0G4FAS2_VITBC</name>
<dbReference type="Proteomes" id="UP000041254">
    <property type="component" value="Unassembled WGS sequence"/>
</dbReference>
<feature type="region of interest" description="Disordered" evidence="2">
    <location>
        <begin position="36"/>
        <end position="90"/>
    </location>
</feature>
<evidence type="ECO:0000256" key="1">
    <source>
        <dbReference type="SAM" id="Coils"/>
    </source>
</evidence>
<dbReference type="InParanoid" id="A0A0G4FAS2"/>
<dbReference type="VEuPathDB" id="CryptoDB:Vbra_4351"/>
<evidence type="ECO:0000256" key="2">
    <source>
        <dbReference type="SAM" id="MobiDB-lite"/>
    </source>
</evidence>
<keyword evidence="1" id="KW-0175">Coiled coil</keyword>
<dbReference type="EMBL" id="CDMY01000395">
    <property type="protein sequence ID" value="CEM09743.1"/>
    <property type="molecule type" value="Genomic_DNA"/>
</dbReference>
<evidence type="ECO:0000256" key="3">
    <source>
        <dbReference type="SAM" id="SignalP"/>
    </source>
</evidence>
<keyword evidence="5" id="KW-1185">Reference proteome</keyword>
<feature type="chain" id="PRO_5005188345" evidence="3">
    <location>
        <begin position="17"/>
        <end position="351"/>
    </location>
</feature>
<evidence type="ECO:0000313" key="4">
    <source>
        <dbReference type="EMBL" id="CEM09743.1"/>
    </source>
</evidence>
<proteinExistence type="predicted"/>
<sequence>MMLVLALVSSLLLACGADMAPSEFLIPSPFLESRILPHGPDQQGEAAAQASDVTPAPAADDELTQAANVTPPPAANDNAPAANDDATGRLSLLDKDGPGSLLDLPLLDALDNDFLDGDIIDFIFDLDEQGGRTTSLGSDLDAFKEGLRHIRTAGRGTPLREAELLASDAGKLLTDLSKATGVSFMELGEEVMEILQGDETLTGSVQELRGRLRDALGAVGEAEAEKVVNKLSEAEKVMSKLTGEYVDADKMEEAKEEDTNVEPLMAAADVLFGGDGDVDLTDPVKGRLNNVAGAVSSVLKMKGDDRTVVPDRLSKSLNEFAMRSNMKDDPLSKLFDLGMELFLVQKLLPTV</sequence>
<gene>
    <name evidence="4" type="ORF">Vbra_4351</name>
</gene>
<feature type="coiled-coil region" evidence="1">
    <location>
        <begin position="205"/>
        <end position="244"/>
    </location>
</feature>
<evidence type="ECO:0000313" key="5">
    <source>
        <dbReference type="Proteomes" id="UP000041254"/>
    </source>
</evidence>
<feature type="signal peptide" evidence="3">
    <location>
        <begin position="1"/>
        <end position="16"/>
    </location>
</feature>
<dbReference type="AlphaFoldDB" id="A0A0G4FAS2"/>
<reference evidence="4 5" key="1">
    <citation type="submission" date="2014-11" db="EMBL/GenBank/DDBJ databases">
        <authorList>
            <person name="Zhu J."/>
            <person name="Qi W."/>
            <person name="Song R."/>
        </authorList>
    </citation>
    <scope>NUCLEOTIDE SEQUENCE [LARGE SCALE GENOMIC DNA]</scope>
</reference>